<sequence length="161" mass="17736">MQSASMTDYIGYEALSQAAMRGVVREALRRGKTNGGLPGEHHFYISFRTRAPGVKIPPQLVQRFPEEMTIVVQHQYWDLEVHEGHFEIVLKFSGVPQHLSIPLAAITRFVDPSVNFGIAFESQSKDAGVIAPAPTAPIEEPAPTPKVAGETVVSLDAFRRK</sequence>
<dbReference type="PATRIC" id="fig|1280951.3.peg.1973"/>
<gene>
    <name evidence="1" type="ORF">HHI_09777</name>
</gene>
<organism evidence="1 2">
    <name type="scientific">Hyphomonas hirschiana VP5</name>
    <dbReference type="NCBI Taxonomy" id="1280951"/>
    <lineage>
        <taxon>Bacteria</taxon>
        <taxon>Pseudomonadati</taxon>
        <taxon>Pseudomonadota</taxon>
        <taxon>Alphaproteobacteria</taxon>
        <taxon>Hyphomonadales</taxon>
        <taxon>Hyphomonadaceae</taxon>
        <taxon>Hyphomonas</taxon>
    </lineage>
</organism>
<comment type="caution">
    <text evidence="1">The sequence shown here is derived from an EMBL/GenBank/DDBJ whole genome shotgun (WGS) entry which is preliminary data.</text>
</comment>
<dbReference type="Pfam" id="PF04386">
    <property type="entry name" value="SspB"/>
    <property type="match status" value="1"/>
</dbReference>
<evidence type="ECO:0000313" key="1">
    <source>
        <dbReference type="EMBL" id="KCZ93676.1"/>
    </source>
</evidence>
<proteinExistence type="predicted"/>
<dbReference type="AlphaFoldDB" id="A0A059FT53"/>
<dbReference type="InterPro" id="IPR007481">
    <property type="entry name" value="SspB"/>
</dbReference>
<protein>
    <recommendedName>
        <fullName evidence="3">Stringent starvation protein B</fullName>
    </recommendedName>
</protein>
<dbReference type="Proteomes" id="UP000025061">
    <property type="component" value="Unassembled WGS sequence"/>
</dbReference>
<evidence type="ECO:0008006" key="3">
    <source>
        <dbReference type="Google" id="ProtNLM"/>
    </source>
</evidence>
<keyword evidence="2" id="KW-1185">Reference proteome</keyword>
<dbReference type="EMBL" id="ARYI01000007">
    <property type="protein sequence ID" value="KCZ93676.1"/>
    <property type="molecule type" value="Genomic_DNA"/>
</dbReference>
<dbReference type="SUPFAM" id="SSF101738">
    <property type="entry name" value="SspB-like"/>
    <property type="match status" value="1"/>
</dbReference>
<dbReference type="Gene3D" id="2.30.30.220">
    <property type="entry name" value="SspB-like"/>
    <property type="match status" value="1"/>
</dbReference>
<dbReference type="InterPro" id="IPR036760">
    <property type="entry name" value="SspB-like_sf"/>
</dbReference>
<evidence type="ECO:0000313" key="2">
    <source>
        <dbReference type="Proteomes" id="UP000025061"/>
    </source>
</evidence>
<name>A0A059FT53_9PROT</name>
<reference evidence="1 2" key="1">
    <citation type="submission" date="2013-04" db="EMBL/GenBank/DDBJ databases">
        <title>Hyphomonas hirschiana VP5 Genome Sequencing.</title>
        <authorList>
            <person name="Lai Q."/>
            <person name="Shao Z."/>
        </authorList>
    </citation>
    <scope>NUCLEOTIDE SEQUENCE [LARGE SCALE GENOMIC DNA]</scope>
    <source>
        <strain evidence="1 2">VP5</strain>
    </source>
</reference>
<accession>A0A059FT53</accession>